<dbReference type="Proteomes" id="UP000585836">
    <property type="component" value="Unassembled WGS sequence"/>
</dbReference>
<dbReference type="Gene3D" id="2.30.110.10">
    <property type="entry name" value="Electron Transport, Fmn-binding Protein, Chain A"/>
    <property type="match status" value="1"/>
</dbReference>
<feature type="domain" description="Pyridoxamine 5'-phosphate oxidase N-terminal" evidence="2">
    <location>
        <begin position="45"/>
        <end position="138"/>
    </location>
</feature>
<sequence>MSRYAQVAFTHHVRRVQEERGSASAMERLLAGNAGRADRMGAVEAEFIAARDGFYLATVSETGWPYIQFRGGPPGFVHVLDEATLAFLDVRGNRQYITAGNLRGNDRVSLFFMDYARRTRLKVLGRAELRDPGEFPDLRGRSGDTRTEGHVESLLVVTVEGFAWNCAKHITPRFSEAELAGTLDRVHERITELEQENRELRARLGLRD</sequence>
<dbReference type="AlphaFoldDB" id="A0A7W9PZP3"/>
<name>A0A7W9PZP3_9ACTN</name>
<dbReference type="PANTHER" id="PTHR42815:SF2">
    <property type="entry name" value="FAD-BINDING, PUTATIVE (AFU_ORTHOLOGUE AFUA_6G07600)-RELATED"/>
    <property type="match status" value="1"/>
</dbReference>
<dbReference type="InterPro" id="IPR012349">
    <property type="entry name" value="Split_barrel_FMN-bd"/>
</dbReference>
<dbReference type="SUPFAM" id="SSF50475">
    <property type="entry name" value="FMN-binding split barrel"/>
    <property type="match status" value="1"/>
</dbReference>
<dbReference type="Pfam" id="PF01243">
    <property type="entry name" value="PNPOx_N"/>
    <property type="match status" value="1"/>
</dbReference>
<reference evidence="3 4" key="1">
    <citation type="submission" date="2020-08" db="EMBL/GenBank/DDBJ databases">
        <title>Genomic Encyclopedia of Type Strains, Phase III (KMG-III): the genomes of soil and plant-associated and newly described type strains.</title>
        <authorList>
            <person name="Whitman W."/>
        </authorList>
    </citation>
    <scope>NUCLEOTIDE SEQUENCE [LARGE SCALE GENOMIC DNA]</scope>
    <source>
        <strain evidence="3 4">CECT 3313</strain>
    </source>
</reference>
<dbReference type="InterPro" id="IPR011576">
    <property type="entry name" value="Pyridox_Oxase_N"/>
</dbReference>
<feature type="coiled-coil region" evidence="1">
    <location>
        <begin position="176"/>
        <end position="203"/>
    </location>
</feature>
<dbReference type="RefSeq" id="WP_184971913.1">
    <property type="nucleotide sequence ID" value="NZ_BAAAWF010000013.1"/>
</dbReference>
<comment type="caution">
    <text evidence="3">The sequence shown here is derived from an EMBL/GenBank/DDBJ whole genome shotgun (WGS) entry which is preliminary data.</text>
</comment>
<evidence type="ECO:0000313" key="4">
    <source>
        <dbReference type="Proteomes" id="UP000585836"/>
    </source>
</evidence>
<dbReference type="PANTHER" id="PTHR42815">
    <property type="entry name" value="FAD-BINDING, PUTATIVE (AFU_ORTHOLOGUE AFUA_6G07600)-RELATED"/>
    <property type="match status" value="1"/>
</dbReference>
<dbReference type="EMBL" id="JACHJK010000014">
    <property type="protein sequence ID" value="MBB5930941.1"/>
    <property type="molecule type" value="Genomic_DNA"/>
</dbReference>
<proteinExistence type="predicted"/>
<evidence type="ECO:0000259" key="2">
    <source>
        <dbReference type="Pfam" id="PF01243"/>
    </source>
</evidence>
<evidence type="ECO:0000256" key="1">
    <source>
        <dbReference type="SAM" id="Coils"/>
    </source>
</evidence>
<protein>
    <recommendedName>
        <fullName evidence="2">Pyridoxamine 5'-phosphate oxidase N-terminal domain-containing protein</fullName>
    </recommendedName>
</protein>
<gene>
    <name evidence="3" type="ORF">FHS34_006448</name>
</gene>
<accession>A0A7W9PZP3</accession>
<organism evidence="3 4">
    <name type="scientific">Streptomyces echinatus</name>
    <dbReference type="NCBI Taxonomy" id="67293"/>
    <lineage>
        <taxon>Bacteria</taxon>
        <taxon>Bacillati</taxon>
        <taxon>Actinomycetota</taxon>
        <taxon>Actinomycetes</taxon>
        <taxon>Kitasatosporales</taxon>
        <taxon>Streptomycetaceae</taxon>
        <taxon>Streptomyces</taxon>
    </lineage>
</organism>
<evidence type="ECO:0000313" key="3">
    <source>
        <dbReference type="EMBL" id="MBB5930941.1"/>
    </source>
</evidence>
<keyword evidence="1" id="KW-0175">Coiled coil</keyword>
<keyword evidence="4" id="KW-1185">Reference proteome</keyword>